<dbReference type="Gene3D" id="3.40.1380.10">
    <property type="match status" value="1"/>
</dbReference>
<comment type="function">
    <text evidence="1">Produces ATP from ADP in the presence of a proton gradient across the membrane. The gamma chain is believed to be important in regulating ATPase activity and the flow of protons through the CF(0) complex.</text>
</comment>
<evidence type="ECO:0000256" key="5">
    <source>
        <dbReference type="ARBA" id="ARBA00022781"/>
    </source>
</evidence>
<evidence type="ECO:0000256" key="6">
    <source>
        <dbReference type="ARBA" id="ARBA00023065"/>
    </source>
</evidence>
<evidence type="ECO:0000256" key="2">
    <source>
        <dbReference type="ARBA" id="ARBA00004170"/>
    </source>
</evidence>
<comment type="caution">
    <text evidence="10">The sequence shown here is derived from an EMBL/GenBank/DDBJ whole genome shotgun (WGS) entry which is preliminary data.</text>
</comment>
<evidence type="ECO:0000313" key="10">
    <source>
        <dbReference type="EMBL" id="OGG30042.1"/>
    </source>
</evidence>
<dbReference type="AlphaFoldDB" id="A0A1F6AZX4"/>
<dbReference type="InterPro" id="IPR000131">
    <property type="entry name" value="ATP_synth_F1_gsu"/>
</dbReference>
<keyword evidence="7" id="KW-0472">Membrane</keyword>
<dbReference type="SUPFAM" id="SSF52943">
    <property type="entry name" value="ATP synthase (F1-ATPase), gamma subunit"/>
    <property type="match status" value="1"/>
</dbReference>
<keyword evidence="9" id="KW-0066">ATP synthesis</keyword>
<dbReference type="Proteomes" id="UP000176450">
    <property type="component" value="Unassembled WGS sequence"/>
</dbReference>
<keyword evidence="4" id="KW-0813">Transport</keyword>
<evidence type="ECO:0000256" key="7">
    <source>
        <dbReference type="ARBA" id="ARBA00023136"/>
    </source>
</evidence>
<accession>A0A1F6AZX4</accession>
<dbReference type="GO" id="GO:0045259">
    <property type="term" value="C:proton-transporting ATP synthase complex"/>
    <property type="evidence" value="ECO:0007669"/>
    <property type="project" value="UniProtKB-KW"/>
</dbReference>
<evidence type="ECO:0008006" key="12">
    <source>
        <dbReference type="Google" id="ProtNLM"/>
    </source>
</evidence>
<evidence type="ECO:0000256" key="8">
    <source>
        <dbReference type="ARBA" id="ARBA00023196"/>
    </source>
</evidence>
<dbReference type="InterPro" id="IPR035968">
    <property type="entry name" value="ATP_synth_F1_ATPase_gsu"/>
</dbReference>
<sequence length="278" mass="31425">MPTIADLKLELDDATTLKLISSAFTEAAAARVQKIKGQFETNRQFYDEISHVYHLVRLSGKIISVASNKKPAESKTLSVAVTSNQRFYGSLNVNIMHGFMDAVDRVNTDILILGTTGADFMRSNSYTKPYEHMIFAHDDPTKEETKSFLDKITPYDTVMVYYPKFMSLVTQTVGIVDITQAVSASDKAPEEEIHILFEPEFGRILEFFQRQVRALLFLHVMLEADLSRTAARLITMSSAEERSTALIKQKRSELRKIQASINNAKLLETFSGISKWKK</sequence>
<keyword evidence="8" id="KW-0139">CF(1)</keyword>
<protein>
    <recommendedName>
        <fullName evidence="12">ATP synthase gamma chain</fullName>
    </recommendedName>
</protein>
<dbReference type="GO" id="GO:0046933">
    <property type="term" value="F:proton-transporting ATP synthase activity, rotational mechanism"/>
    <property type="evidence" value="ECO:0007669"/>
    <property type="project" value="InterPro"/>
</dbReference>
<dbReference type="PRINTS" id="PR00126">
    <property type="entry name" value="ATPASEGAMMA"/>
</dbReference>
<evidence type="ECO:0000256" key="9">
    <source>
        <dbReference type="ARBA" id="ARBA00023310"/>
    </source>
</evidence>
<evidence type="ECO:0000256" key="3">
    <source>
        <dbReference type="ARBA" id="ARBA00007681"/>
    </source>
</evidence>
<dbReference type="EMBL" id="MFJX01000051">
    <property type="protein sequence ID" value="OGG30042.1"/>
    <property type="molecule type" value="Genomic_DNA"/>
</dbReference>
<dbReference type="Pfam" id="PF00231">
    <property type="entry name" value="ATP-synt"/>
    <property type="match status" value="1"/>
</dbReference>
<comment type="similarity">
    <text evidence="3">Belongs to the ATPase gamma chain family.</text>
</comment>
<keyword evidence="5" id="KW-0375">Hydrogen ion transport</keyword>
<keyword evidence="6" id="KW-0406">Ion transport</keyword>
<comment type="subcellular location">
    <subcellularLocation>
        <location evidence="2">Membrane</location>
        <topology evidence="2">Peripheral membrane protein</topology>
    </subcellularLocation>
</comment>
<name>A0A1F6AZX4_9BACT</name>
<evidence type="ECO:0000256" key="4">
    <source>
        <dbReference type="ARBA" id="ARBA00022448"/>
    </source>
</evidence>
<gene>
    <name evidence="10" type="ORF">A3A63_01835</name>
</gene>
<evidence type="ECO:0000313" key="11">
    <source>
        <dbReference type="Proteomes" id="UP000176450"/>
    </source>
</evidence>
<reference evidence="10 11" key="1">
    <citation type="journal article" date="2016" name="Nat. Commun.">
        <title>Thousands of microbial genomes shed light on interconnected biogeochemical processes in an aquifer system.</title>
        <authorList>
            <person name="Anantharaman K."/>
            <person name="Brown C.T."/>
            <person name="Hug L.A."/>
            <person name="Sharon I."/>
            <person name="Castelle C.J."/>
            <person name="Probst A.J."/>
            <person name="Thomas B.C."/>
            <person name="Singh A."/>
            <person name="Wilkins M.J."/>
            <person name="Karaoz U."/>
            <person name="Brodie E.L."/>
            <person name="Williams K.H."/>
            <person name="Hubbard S.S."/>
            <person name="Banfield J.F."/>
        </authorList>
    </citation>
    <scope>NUCLEOTIDE SEQUENCE [LARGE SCALE GENOMIC DNA]</scope>
</reference>
<evidence type="ECO:0000256" key="1">
    <source>
        <dbReference type="ARBA" id="ARBA00003456"/>
    </source>
</evidence>
<proteinExistence type="inferred from homology"/>
<organism evidence="10 11">
    <name type="scientific">Candidatus Gottesmanbacteria bacterium RIFCSPLOWO2_01_FULL_46_9</name>
    <dbReference type="NCBI Taxonomy" id="1798394"/>
    <lineage>
        <taxon>Bacteria</taxon>
        <taxon>Candidatus Gottesmaniibacteriota</taxon>
    </lineage>
</organism>